<dbReference type="EMBL" id="CADIKZ010000010">
    <property type="protein sequence ID" value="CAB3890252.1"/>
    <property type="molecule type" value="Genomic_DNA"/>
</dbReference>
<evidence type="ECO:0000313" key="2">
    <source>
        <dbReference type="EMBL" id="CAB3890252.1"/>
    </source>
</evidence>
<dbReference type="RefSeq" id="WP_175141355.1">
    <property type="nucleotide sequence ID" value="NZ_CADIKZ010000010.1"/>
</dbReference>
<dbReference type="Proteomes" id="UP000494203">
    <property type="component" value="Unassembled WGS sequence"/>
</dbReference>
<gene>
    <name evidence="1" type="ORF">LMG26788_03672</name>
    <name evidence="2" type="ORF">LMG26788_03738</name>
</gene>
<evidence type="ECO:0000313" key="3">
    <source>
        <dbReference type="Proteomes" id="UP000494203"/>
    </source>
</evidence>
<organism evidence="1 3">
    <name type="scientific">Achromobacter pulmonis</name>
    <dbReference type="NCBI Taxonomy" id="1389932"/>
    <lineage>
        <taxon>Bacteria</taxon>
        <taxon>Pseudomonadati</taxon>
        <taxon>Pseudomonadota</taxon>
        <taxon>Betaproteobacteria</taxon>
        <taxon>Burkholderiales</taxon>
        <taxon>Alcaligenaceae</taxon>
        <taxon>Achromobacter</taxon>
    </lineage>
</organism>
<dbReference type="AlphaFoldDB" id="A0A6S7DDB6"/>
<reference evidence="1 3" key="1">
    <citation type="submission" date="2020-04" db="EMBL/GenBank/DDBJ databases">
        <authorList>
            <person name="De Canck E."/>
        </authorList>
    </citation>
    <scope>NUCLEOTIDE SEQUENCE [LARGE SCALE GENOMIC DNA]</scope>
    <source>
        <strain evidence="1 3">LMG 26788</strain>
    </source>
</reference>
<dbReference type="EMBL" id="CADIKZ010000010">
    <property type="protein sequence ID" value="CAB3888954.1"/>
    <property type="molecule type" value="Genomic_DNA"/>
</dbReference>
<accession>A0A6S7DDB6</accession>
<keyword evidence="3" id="KW-1185">Reference proteome</keyword>
<name>A0A6S7DDB6_9BURK</name>
<evidence type="ECO:0000313" key="1">
    <source>
        <dbReference type="EMBL" id="CAB3888954.1"/>
    </source>
</evidence>
<proteinExistence type="predicted"/>
<protein>
    <submittedName>
        <fullName evidence="1">Uncharacterized protein</fullName>
    </submittedName>
</protein>
<sequence>MNCELSRTFYMHANGHEVDTLGHILRLAARQLAQSPAIQLSGNPMKRQAGLAGTELLEVKEMISKMAEELTIGPLNTNPPAADSLVFLAGGIAGAPDA</sequence>